<keyword evidence="1" id="KW-0732">Signal</keyword>
<dbReference type="Pfam" id="PF11604">
    <property type="entry name" value="CusF_Ec"/>
    <property type="match status" value="1"/>
</dbReference>
<accession>A0A1H2NQC7</accession>
<feature type="chain" id="PRO_5044372047" evidence="1">
    <location>
        <begin position="22"/>
        <end position="116"/>
    </location>
</feature>
<sequence length="116" mass="12136">MKLKLIAVTGMAVVFSLAAYAEDMPGMKMDVMEGMDMPQAAKQTPVASAEGTIKSIDPAGHKVTLAHGAVPALQWPPMTMAFAVTDEQLTGLTVGDHVAFSFRMDGGKATIVSIGK</sequence>
<dbReference type="OrthoDB" id="5771277at2"/>
<evidence type="ECO:0000313" key="3">
    <source>
        <dbReference type="Proteomes" id="UP000295254"/>
    </source>
</evidence>
<comment type="caution">
    <text evidence="2">The sequence shown here is derived from an EMBL/GenBank/DDBJ whole genome shotgun (WGS) entry which is preliminary data.</text>
</comment>
<dbReference type="Gene3D" id="2.40.50.320">
    <property type="entry name" value="Copper binding periplasmic protein CusF"/>
    <property type="match status" value="1"/>
</dbReference>
<dbReference type="AlphaFoldDB" id="A0A1H2NQC7"/>
<evidence type="ECO:0000313" key="2">
    <source>
        <dbReference type="EMBL" id="TDB64325.1"/>
    </source>
</evidence>
<keyword evidence="3" id="KW-1185">Reference proteome</keyword>
<reference evidence="3" key="1">
    <citation type="journal article" date="2019" name="bioRxiv">
        <title>Bacterially produced spermidine induces plant systemic susceptibility to pathogens.</title>
        <authorList>
            <person name="Melnyk R.A."/>
            <person name="Beskrovnaya P.A."/>
            <person name="Liu Z."/>
            <person name="Song Y."/>
            <person name="Haney C.H."/>
        </authorList>
    </citation>
    <scope>NUCLEOTIDE SEQUENCE [LARGE SCALE GENOMIC DNA]</scope>
    <source>
        <strain evidence="3">Dha-51</strain>
    </source>
</reference>
<proteinExistence type="predicted"/>
<name>A0A1H2NQC7_PSEVA</name>
<evidence type="ECO:0000256" key="1">
    <source>
        <dbReference type="SAM" id="SignalP"/>
    </source>
</evidence>
<dbReference type="Proteomes" id="UP000295254">
    <property type="component" value="Unassembled WGS sequence"/>
</dbReference>
<dbReference type="EMBL" id="RRZK01000011">
    <property type="protein sequence ID" value="TDB64325.1"/>
    <property type="molecule type" value="Genomic_DNA"/>
</dbReference>
<dbReference type="InterPro" id="IPR021647">
    <property type="entry name" value="CusF_Ec"/>
</dbReference>
<dbReference type="RefSeq" id="WP_093222881.1">
    <property type="nucleotide sequence ID" value="NZ_LT629803.1"/>
</dbReference>
<gene>
    <name evidence="2" type="ORF">EIY72_11930</name>
</gene>
<protein>
    <submittedName>
        <fullName evidence="2">Heat-shock protein HtpX</fullName>
    </submittedName>
</protein>
<feature type="signal peptide" evidence="1">
    <location>
        <begin position="1"/>
        <end position="21"/>
    </location>
</feature>
<dbReference type="InterPro" id="IPR042230">
    <property type="entry name" value="CusF_sf"/>
</dbReference>
<dbReference type="STRING" id="95300.SAMN05216558_2698"/>
<organism evidence="2 3">
    <name type="scientific">Pseudomonas vancouverensis</name>
    <dbReference type="NCBI Taxonomy" id="95300"/>
    <lineage>
        <taxon>Bacteria</taxon>
        <taxon>Pseudomonadati</taxon>
        <taxon>Pseudomonadota</taxon>
        <taxon>Gammaproteobacteria</taxon>
        <taxon>Pseudomonadales</taxon>
        <taxon>Pseudomonadaceae</taxon>
        <taxon>Pseudomonas</taxon>
    </lineage>
</organism>